<dbReference type="AlphaFoldDB" id="A0A5J6L905"/>
<dbReference type="SUPFAM" id="SSF51569">
    <property type="entry name" value="Aldolase"/>
    <property type="match status" value="1"/>
</dbReference>
<dbReference type="GO" id="GO:0008840">
    <property type="term" value="F:4-hydroxy-tetrahydrodipicolinate synthase activity"/>
    <property type="evidence" value="ECO:0007669"/>
    <property type="project" value="TreeGrafter"/>
</dbReference>
<dbReference type="Pfam" id="PF00701">
    <property type="entry name" value="DHDPS"/>
    <property type="match status" value="1"/>
</dbReference>
<keyword evidence="4" id="KW-1185">Reference proteome</keyword>
<evidence type="ECO:0000313" key="4">
    <source>
        <dbReference type="Proteomes" id="UP000325516"/>
    </source>
</evidence>
<evidence type="ECO:0000256" key="2">
    <source>
        <dbReference type="ARBA" id="ARBA00023239"/>
    </source>
</evidence>
<dbReference type="SMART" id="SM01130">
    <property type="entry name" value="DHDPS"/>
    <property type="match status" value="1"/>
</dbReference>
<protein>
    <submittedName>
        <fullName evidence="3">Dihydrodipicolinate synthase family protein</fullName>
    </submittedName>
</protein>
<proteinExistence type="inferred from homology"/>
<evidence type="ECO:0000313" key="3">
    <source>
        <dbReference type="EMBL" id="QEW04846.1"/>
    </source>
</evidence>
<dbReference type="KEGG" id="mlz:F6J85_08160"/>
<organism evidence="3 4">
    <name type="scientific">Microbacterium lushaniae</name>
    <dbReference type="NCBI Taxonomy" id="2614639"/>
    <lineage>
        <taxon>Bacteria</taxon>
        <taxon>Bacillati</taxon>
        <taxon>Actinomycetota</taxon>
        <taxon>Actinomycetes</taxon>
        <taxon>Micrococcales</taxon>
        <taxon>Microbacteriaceae</taxon>
        <taxon>Microbacterium</taxon>
    </lineage>
</organism>
<dbReference type="InterPro" id="IPR002220">
    <property type="entry name" value="DapA-like"/>
</dbReference>
<dbReference type="Proteomes" id="UP000325516">
    <property type="component" value="Chromosome"/>
</dbReference>
<reference evidence="4" key="1">
    <citation type="submission" date="2019-09" db="EMBL/GenBank/DDBJ databases">
        <title>Mumia zhuanghuii sp. nov. isolated from the intestinal contents of plateau pika (Ochotona curzoniae) in the Qinghai-Tibet plateau of China.</title>
        <authorList>
            <person name="Tian Z."/>
        </authorList>
    </citation>
    <scope>NUCLEOTIDE SEQUENCE [LARGE SCALE GENOMIC DNA]</scope>
    <source>
        <strain evidence="4">L-031</strain>
    </source>
</reference>
<evidence type="ECO:0000256" key="1">
    <source>
        <dbReference type="ARBA" id="ARBA00007592"/>
    </source>
</evidence>
<dbReference type="PANTHER" id="PTHR12128:SF66">
    <property type="entry name" value="4-HYDROXY-2-OXOGLUTARATE ALDOLASE, MITOCHONDRIAL"/>
    <property type="match status" value="1"/>
</dbReference>
<name>A0A5J6L905_9MICO</name>
<dbReference type="CDD" id="cd00408">
    <property type="entry name" value="DHDPS-like"/>
    <property type="match status" value="1"/>
</dbReference>
<comment type="similarity">
    <text evidence="1">Belongs to the DapA family.</text>
</comment>
<keyword evidence="2" id="KW-0456">Lyase</keyword>
<dbReference type="PANTHER" id="PTHR12128">
    <property type="entry name" value="DIHYDRODIPICOLINATE SYNTHASE"/>
    <property type="match status" value="1"/>
</dbReference>
<accession>A0A5J6L905</accession>
<sequence>MLPVLSVPFTEGWSIDEPALRAEMDWLFSLGVDGVVVGMVSEILRMDVGMRRDLAEVVVASAEGRGASVIGVGAESTPLAVELAAHAARLGATAVMVNGPLTSVADDDALEAYFRAIADATGDTPVVVQDASGYVGRPLATGLLLSLLDSYGATKIQFKPEAEPLGPRMGELIAATGGRARVFDGSGGRALVETHVRGAVGTMPGPDLAWAIVPLWDALQRGDLDRADALGAAVSAVLSHTTSLDSYIAVEKHLLVQQGVITSARALGPTGFRLDPTTVAEVDRLVERLRAVVSETIGEQR</sequence>
<dbReference type="Gene3D" id="3.20.20.70">
    <property type="entry name" value="Aldolase class I"/>
    <property type="match status" value="1"/>
</dbReference>
<gene>
    <name evidence="3" type="ORF">F6J85_08160</name>
</gene>
<dbReference type="InterPro" id="IPR013785">
    <property type="entry name" value="Aldolase_TIM"/>
</dbReference>
<dbReference type="EMBL" id="CP044232">
    <property type="protein sequence ID" value="QEW04846.1"/>
    <property type="molecule type" value="Genomic_DNA"/>
</dbReference>